<evidence type="ECO:0000256" key="2">
    <source>
        <dbReference type="ARBA" id="ARBA00022723"/>
    </source>
</evidence>
<keyword evidence="1" id="KW-0949">S-adenosyl-L-methionine</keyword>
<dbReference type="PANTHER" id="PTHR11228">
    <property type="entry name" value="RADICAL SAM DOMAIN PROTEIN"/>
    <property type="match status" value="1"/>
</dbReference>
<dbReference type="PROSITE" id="PS51918">
    <property type="entry name" value="RADICAL_SAM"/>
    <property type="match status" value="1"/>
</dbReference>
<dbReference type="InterPro" id="IPR013785">
    <property type="entry name" value="Aldolase_TIM"/>
</dbReference>
<dbReference type="AlphaFoldDB" id="A0A1F5HUX5"/>
<dbReference type="Gene3D" id="3.20.20.70">
    <property type="entry name" value="Aldolase class I"/>
    <property type="match status" value="1"/>
</dbReference>
<dbReference type="SFLD" id="SFLDG01067">
    <property type="entry name" value="SPASM/twitch_domain_containing"/>
    <property type="match status" value="1"/>
</dbReference>
<dbReference type="Proteomes" id="UP000178845">
    <property type="component" value="Unassembled WGS sequence"/>
</dbReference>
<dbReference type="SUPFAM" id="SSF102114">
    <property type="entry name" value="Radical SAM enzymes"/>
    <property type="match status" value="1"/>
</dbReference>
<evidence type="ECO:0000256" key="4">
    <source>
        <dbReference type="ARBA" id="ARBA00023014"/>
    </source>
</evidence>
<dbReference type="EMBL" id="MFBW01000030">
    <property type="protein sequence ID" value="OGE07866.1"/>
    <property type="molecule type" value="Genomic_DNA"/>
</dbReference>
<dbReference type="SFLD" id="SFLDS00029">
    <property type="entry name" value="Radical_SAM"/>
    <property type="match status" value="1"/>
</dbReference>
<evidence type="ECO:0000313" key="6">
    <source>
        <dbReference type="EMBL" id="OGE07866.1"/>
    </source>
</evidence>
<keyword evidence="3" id="KW-0408">Iron</keyword>
<evidence type="ECO:0000256" key="3">
    <source>
        <dbReference type="ARBA" id="ARBA00023004"/>
    </source>
</evidence>
<reference evidence="6 7" key="1">
    <citation type="journal article" date="2016" name="Nat. Commun.">
        <title>Thousands of microbial genomes shed light on interconnected biogeochemical processes in an aquifer system.</title>
        <authorList>
            <person name="Anantharaman K."/>
            <person name="Brown C.T."/>
            <person name="Hug L.A."/>
            <person name="Sharon I."/>
            <person name="Castelle C.J."/>
            <person name="Probst A.J."/>
            <person name="Thomas B.C."/>
            <person name="Singh A."/>
            <person name="Wilkins M.J."/>
            <person name="Karaoz U."/>
            <person name="Brodie E.L."/>
            <person name="Williams K.H."/>
            <person name="Hubbard S.S."/>
            <person name="Banfield J.F."/>
        </authorList>
    </citation>
    <scope>NUCLEOTIDE SEQUENCE [LARGE SCALE GENOMIC DNA]</scope>
</reference>
<comment type="caution">
    <text evidence="6">The sequence shown here is derived from an EMBL/GenBank/DDBJ whole genome shotgun (WGS) entry which is preliminary data.</text>
</comment>
<proteinExistence type="predicted"/>
<dbReference type="GO" id="GO:0051536">
    <property type="term" value="F:iron-sulfur cluster binding"/>
    <property type="evidence" value="ECO:0007669"/>
    <property type="project" value="UniProtKB-KW"/>
</dbReference>
<feature type="domain" description="Radical SAM core" evidence="5">
    <location>
        <begin position="17"/>
        <end position="231"/>
    </location>
</feature>
<accession>A0A1F5HUX5</accession>
<dbReference type="Pfam" id="PF04055">
    <property type="entry name" value="Radical_SAM"/>
    <property type="match status" value="1"/>
</dbReference>
<feature type="non-terminal residue" evidence="6">
    <location>
        <position position="306"/>
    </location>
</feature>
<dbReference type="GO" id="GO:0046872">
    <property type="term" value="F:metal ion binding"/>
    <property type="evidence" value="ECO:0007669"/>
    <property type="project" value="UniProtKB-KW"/>
</dbReference>
<gene>
    <name evidence="6" type="ORF">A3I53_04235</name>
</gene>
<keyword evidence="4" id="KW-0411">Iron-sulfur</keyword>
<name>A0A1F5HUX5_9BACT</name>
<dbReference type="CDD" id="cd01335">
    <property type="entry name" value="Radical_SAM"/>
    <property type="match status" value="1"/>
</dbReference>
<dbReference type="PANTHER" id="PTHR11228:SF7">
    <property type="entry name" value="PQQA PEPTIDE CYCLASE"/>
    <property type="match status" value="1"/>
</dbReference>
<dbReference type="InterPro" id="IPR007197">
    <property type="entry name" value="rSAM"/>
</dbReference>
<dbReference type="GO" id="GO:0003824">
    <property type="term" value="F:catalytic activity"/>
    <property type="evidence" value="ECO:0007669"/>
    <property type="project" value="InterPro"/>
</dbReference>
<evidence type="ECO:0000313" key="7">
    <source>
        <dbReference type="Proteomes" id="UP000178845"/>
    </source>
</evidence>
<evidence type="ECO:0000256" key="1">
    <source>
        <dbReference type="ARBA" id="ARBA00022691"/>
    </source>
</evidence>
<protein>
    <recommendedName>
        <fullName evidence="5">Radical SAM core domain-containing protein</fullName>
    </recommendedName>
</protein>
<organism evidence="6 7">
    <name type="scientific">Candidatus Curtissbacteria bacterium RIFCSPLOWO2_02_FULL_40_13b</name>
    <dbReference type="NCBI Taxonomy" id="1797733"/>
    <lineage>
        <taxon>Bacteria</taxon>
        <taxon>Candidatus Curtissiibacteriota</taxon>
    </lineage>
</organism>
<dbReference type="InterPro" id="IPR058240">
    <property type="entry name" value="rSAM_sf"/>
</dbReference>
<sequence>MPSSLDLKNLYRLPWSTYDNPTGWIEPTTYCQLACPGCYRGLDQPNPVRKNEDLKEQKEQIDTLIKIRNIQTVAIAGGEPLLYPKLDKLIAYAHQKGLGVRIVTNGCLLTEKRLRELRNLGVTEVVIHVGQYQNRTKDENSLYKLREYYCQMFRKVKGVDLQFVTTISKENIDSLPKLLTFYKKNSDIVSHFIFTLYREVFQKLGQSTSKYVAKEKVARAIEKFYQIKPCAYLPKTLSPNSFGWLFYLAILRGDKVLGSLDGKVAARIYKQYQLDKKTSFPINSAKISLKTAVGFILDSSILKIIS</sequence>
<evidence type="ECO:0000259" key="5">
    <source>
        <dbReference type="PROSITE" id="PS51918"/>
    </source>
</evidence>
<keyword evidence="2" id="KW-0479">Metal-binding</keyword>
<dbReference type="InterPro" id="IPR050377">
    <property type="entry name" value="Radical_SAM_PqqE_MftC-like"/>
</dbReference>